<dbReference type="SMART" id="SM00356">
    <property type="entry name" value="ZnF_C3H1"/>
    <property type="match status" value="1"/>
</dbReference>
<dbReference type="InterPro" id="IPR019496">
    <property type="entry name" value="NUFIP1_cons_dom"/>
</dbReference>
<dbReference type="InterPro" id="IPR036855">
    <property type="entry name" value="Znf_CCCH_sf"/>
</dbReference>
<keyword evidence="8" id="KW-1185">Reference proteome</keyword>
<dbReference type="AlphaFoldDB" id="A0A6A7BWJ4"/>
<protein>
    <recommendedName>
        <fullName evidence="6">C3H1-type domain-containing protein</fullName>
    </recommendedName>
</protein>
<feature type="domain" description="C3H1-type" evidence="6">
    <location>
        <begin position="154"/>
        <end position="182"/>
    </location>
</feature>
<dbReference type="Pfam" id="PF10453">
    <property type="entry name" value="NUFIP1"/>
    <property type="match status" value="1"/>
</dbReference>
<dbReference type="OrthoDB" id="273070at2759"/>
<gene>
    <name evidence="7" type="ORF">K470DRAFT_271811</name>
</gene>
<reference evidence="7" key="1">
    <citation type="journal article" date="2020" name="Stud. Mycol.">
        <title>101 Dothideomycetes genomes: a test case for predicting lifestyles and emergence of pathogens.</title>
        <authorList>
            <person name="Haridas S."/>
            <person name="Albert R."/>
            <person name="Binder M."/>
            <person name="Bloem J."/>
            <person name="Labutti K."/>
            <person name="Salamov A."/>
            <person name="Andreopoulos B."/>
            <person name="Baker S."/>
            <person name="Barry K."/>
            <person name="Bills G."/>
            <person name="Bluhm B."/>
            <person name="Cannon C."/>
            <person name="Castanera R."/>
            <person name="Culley D."/>
            <person name="Daum C."/>
            <person name="Ezra D."/>
            <person name="Gonzalez J."/>
            <person name="Henrissat B."/>
            <person name="Kuo A."/>
            <person name="Liang C."/>
            <person name="Lipzen A."/>
            <person name="Lutzoni F."/>
            <person name="Magnuson J."/>
            <person name="Mondo S."/>
            <person name="Nolan M."/>
            <person name="Ohm R."/>
            <person name="Pangilinan J."/>
            <person name="Park H.-J."/>
            <person name="Ramirez L."/>
            <person name="Alfaro M."/>
            <person name="Sun H."/>
            <person name="Tritt A."/>
            <person name="Yoshinaga Y."/>
            <person name="Zwiers L.-H."/>
            <person name="Turgeon B."/>
            <person name="Goodwin S."/>
            <person name="Spatafora J."/>
            <person name="Crous P."/>
            <person name="Grigoriev I."/>
        </authorList>
    </citation>
    <scope>NUCLEOTIDE SEQUENCE</scope>
    <source>
        <strain evidence="7">CBS 480.64</strain>
    </source>
</reference>
<feature type="compositionally biased region" description="Low complexity" evidence="5">
    <location>
        <begin position="45"/>
        <end position="62"/>
    </location>
</feature>
<dbReference type="SUPFAM" id="SSF90229">
    <property type="entry name" value="CCCH zinc finger"/>
    <property type="match status" value="1"/>
</dbReference>
<dbReference type="InterPro" id="IPR000571">
    <property type="entry name" value="Znf_CCCH"/>
</dbReference>
<evidence type="ECO:0000256" key="1">
    <source>
        <dbReference type="ARBA" id="ARBA00022723"/>
    </source>
</evidence>
<evidence type="ECO:0000313" key="7">
    <source>
        <dbReference type="EMBL" id="KAF2859095.1"/>
    </source>
</evidence>
<dbReference type="PROSITE" id="PS50103">
    <property type="entry name" value="ZF_C3H1"/>
    <property type="match status" value="1"/>
</dbReference>
<evidence type="ECO:0000256" key="4">
    <source>
        <dbReference type="PROSITE-ProRule" id="PRU00723"/>
    </source>
</evidence>
<organism evidence="7 8">
    <name type="scientific">Piedraia hortae CBS 480.64</name>
    <dbReference type="NCBI Taxonomy" id="1314780"/>
    <lineage>
        <taxon>Eukaryota</taxon>
        <taxon>Fungi</taxon>
        <taxon>Dikarya</taxon>
        <taxon>Ascomycota</taxon>
        <taxon>Pezizomycotina</taxon>
        <taxon>Dothideomycetes</taxon>
        <taxon>Dothideomycetidae</taxon>
        <taxon>Capnodiales</taxon>
        <taxon>Piedraiaceae</taxon>
        <taxon>Piedraia</taxon>
    </lineage>
</organism>
<evidence type="ECO:0000259" key="6">
    <source>
        <dbReference type="PROSITE" id="PS50103"/>
    </source>
</evidence>
<keyword evidence="3 4" id="KW-0862">Zinc</keyword>
<keyword evidence="2 4" id="KW-0863">Zinc-finger</keyword>
<feature type="zinc finger region" description="C3H1-type" evidence="4">
    <location>
        <begin position="154"/>
        <end position="182"/>
    </location>
</feature>
<accession>A0A6A7BWJ4</accession>
<dbReference type="EMBL" id="MU005997">
    <property type="protein sequence ID" value="KAF2859095.1"/>
    <property type="molecule type" value="Genomic_DNA"/>
</dbReference>
<proteinExistence type="predicted"/>
<evidence type="ECO:0000256" key="5">
    <source>
        <dbReference type="SAM" id="MobiDB-lite"/>
    </source>
</evidence>
<evidence type="ECO:0000313" key="8">
    <source>
        <dbReference type="Proteomes" id="UP000799421"/>
    </source>
</evidence>
<feature type="region of interest" description="Disordered" evidence="5">
    <location>
        <begin position="1"/>
        <end position="62"/>
    </location>
</feature>
<dbReference type="GO" id="GO:0008270">
    <property type="term" value="F:zinc ion binding"/>
    <property type="evidence" value="ECO:0007669"/>
    <property type="project" value="UniProtKB-KW"/>
</dbReference>
<dbReference type="Gene3D" id="4.10.1000.10">
    <property type="entry name" value="Zinc finger, CCCH-type"/>
    <property type="match status" value="1"/>
</dbReference>
<dbReference type="Proteomes" id="UP000799421">
    <property type="component" value="Unassembled WGS sequence"/>
</dbReference>
<keyword evidence="1 4" id="KW-0479">Metal-binding</keyword>
<name>A0A6A7BWJ4_9PEZI</name>
<sequence length="221" mass="25070">MPFQPQNRKRKVQTAPAVPRFGAFPIKKPRPNALGLTPRGEAEPQEPSSPSSSISDEESSLLLAENVPLENELLIRSLTTPRAIDEFVEERKRNFATRERIEQKKEEKKREAEERREYLTLANGRLNGYLKGNELVTEKVEDSDGPPEVISAKMPEKTMCLSYLKNGRCSHGNNCRFLHAEARNKSKGIYHLMIEKQADDEDLLALRVIKYLGRAGSLRGE</sequence>
<evidence type="ECO:0000256" key="2">
    <source>
        <dbReference type="ARBA" id="ARBA00022771"/>
    </source>
</evidence>
<evidence type="ECO:0000256" key="3">
    <source>
        <dbReference type="ARBA" id="ARBA00022833"/>
    </source>
</evidence>
<dbReference type="Pfam" id="PF00642">
    <property type="entry name" value="zf-CCCH"/>
    <property type="match status" value="1"/>
</dbReference>